<protein>
    <recommendedName>
        <fullName evidence="5">Urease accessory protein UreE</fullName>
    </recommendedName>
</protein>
<keyword evidence="2 5" id="KW-0963">Cytoplasm</keyword>
<dbReference type="Pfam" id="PF05194">
    <property type="entry name" value="UreE_C"/>
    <property type="match status" value="1"/>
</dbReference>
<dbReference type="Gene3D" id="3.30.70.790">
    <property type="entry name" value="UreE, C-terminal domain"/>
    <property type="match status" value="1"/>
</dbReference>
<dbReference type="Pfam" id="PF02814">
    <property type="entry name" value="UreE_N"/>
    <property type="match status" value="1"/>
</dbReference>
<dbReference type="HAMAP" id="MF_00822">
    <property type="entry name" value="UreE"/>
    <property type="match status" value="1"/>
</dbReference>
<dbReference type="InterPro" id="IPR004029">
    <property type="entry name" value="UreE_N"/>
</dbReference>
<comment type="caution">
    <text evidence="7">The sequence shown here is derived from an EMBL/GenBank/DDBJ whole genome shotgun (WGS) entry which is preliminary data.</text>
</comment>
<dbReference type="EMBL" id="JAIMFO010000004">
    <property type="protein sequence ID" value="MBY4796861.1"/>
    <property type="molecule type" value="Genomic_DNA"/>
</dbReference>
<evidence type="ECO:0000256" key="2">
    <source>
        <dbReference type="ARBA" id="ARBA00022490"/>
    </source>
</evidence>
<organism evidence="7 8">
    <name type="scientific">Collinsella ureilytica</name>
    <dbReference type="NCBI Taxonomy" id="2869515"/>
    <lineage>
        <taxon>Bacteria</taxon>
        <taxon>Bacillati</taxon>
        <taxon>Actinomycetota</taxon>
        <taxon>Coriobacteriia</taxon>
        <taxon>Coriobacteriales</taxon>
        <taxon>Coriobacteriaceae</taxon>
        <taxon>Collinsella</taxon>
    </lineage>
</organism>
<comment type="similarity">
    <text evidence="5">Belongs to the UreE family.</text>
</comment>
<sequence length="148" mass="16840">MLKVTRVLGSMNDTNHPDLPVDWVELDWDQLGKRIIRTTSTEGRDVAIELERAGELRCGDILFEDADFVVAVRAKPEDALIIKPSDMDEMGRVGWQIGNRHTPSVIEAGEIFVRFDPTMVELLESMHVEFERGEHSFVEPIKYGGHQH</sequence>
<dbReference type="CDD" id="cd00571">
    <property type="entry name" value="UreE"/>
    <property type="match status" value="1"/>
</dbReference>
<dbReference type="Gene3D" id="2.60.260.20">
    <property type="entry name" value="Urease metallochaperone UreE, N-terminal domain"/>
    <property type="match status" value="1"/>
</dbReference>
<keyword evidence="3 5" id="KW-0533">Nickel</keyword>
<dbReference type="Proteomes" id="UP000700908">
    <property type="component" value="Unassembled WGS sequence"/>
</dbReference>
<evidence type="ECO:0000256" key="3">
    <source>
        <dbReference type="ARBA" id="ARBA00022596"/>
    </source>
</evidence>
<evidence type="ECO:0000259" key="6">
    <source>
        <dbReference type="SMART" id="SM00988"/>
    </source>
</evidence>
<dbReference type="InterPro" id="IPR007864">
    <property type="entry name" value="UreE_C_dom"/>
</dbReference>
<proteinExistence type="inferred from homology"/>
<dbReference type="SUPFAM" id="SSF69287">
    <property type="entry name" value="Urease metallochaperone UreE, N-terminal domain"/>
    <property type="match status" value="1"/>
</dbReference>
<comment type="subcellular location">
    <subcellularLocation>
        <location evidence="1 5">Cytoplasm</location>
    </subcellularLocation>
</comment>
<feature type="domain" description="UreE urease accessory N-terminal" evidence="6">
    <location>
        <begin position="1"/>
        <end position="70"/>
    </location>
</feature>
<dbReference type="SMART" id="SM00988">
    <property type="entry name" value="UreE_N"/>
    <property type="match status" value="1"/>
</dbReference>
<dbReference type="PIRSF" id="PIRSF036402">
    <property type="entry name" value="Ureas_acces_UreE"/>
    <property type="match status" value="1"/>
</dbReference>
<keyword evidence="4 5" id="KW-0143">Chaperone</keyword>
<evidence type="ECO:0000313" key="8">
    <source>
        <dbReference type="Proteomes" id="UP000700908"/>
    </source>
</evidence>
<dbReference type="InterPro" id="IPR036118">
    <property type="entry name" value="UreE_N_sf"/>
</dbReference>
<reference evidence="7 8" key="1">
    <citation type="submission" date="2021-08" db="EMBL/GenBank/DDBJ databases">
        <title>Collinsella faecalis sp. nov. isolated from swine faeces.</title>
        <authorList>
            <person name="Oh B.S."/>
            <person name="Lee J.H."/>
        </authorList>
    </citation>
    <scope>NUCLEOTIDE SEQUENCE [LARGE SCALE GENOMIC DNA]</scope>
    <source>
        <strain evidence="7 8">AGMB00827</strain>
    </source>
</reference>
<dbReference type="RefSeq" id="WP_222198587.1">
    <property type="nucleotide sequence ID" value="NZ_JAIMFO010000004.1"/>
</dbReference>
<dbReference type="SUPFAM" id="SSF69737">
    <property type="entry name" value="Urease metallochaperone UreE, C-terminal domain"/>
    <property type="match status" value="1"/>
</dbReference>
<evidence type="ECO:0000256" key="4">
    <source>
        <dbReference type="ARBA" id="ARBA00023186"/>
    </source>
</evidence>
<dbReference type="InterPro" id="IPR012406">
    <property type="entry name" value="UreE"/>
</dbReference>
<keyword evidence="8" id="KW-1185">Reference proteome</keyword>
<evidence type="ECO:0000313" key="7">
    <source>
        <dbReference type="EMBL" id="MBY4796861.1"/>
    </source>
</evidence>
<gene>
    <name evidence="5" type="primary">ureE</name>
    <name evidence="7" type="ORF">K6V98_00565</name>
</gene>
<evidence type="ECO:0000256" key="5">
    <source>
        <dbReference type="HAMAP-Rule" id="MF_00822"/>
    </source>
</evidence>
<evidence type="ECO:0000256" key="1">
    <source>
        <dbReference type="ARBA" id="ARBA00004496"/>
    </source>
</evidence>
<accession>A0ABS7MHN5</accession>
<comment type="function">
    <text evidence="5">Involved in urease metallocenter assembly. Binds nickel. Probably functions as a nickel donor during metallocenter assembly.</text>
</comment>
<name>A0ABS7MHN5_9ACTN</name>